<dbReference type="EMBL" id="KQ434829">
    <property type="protein sequence ID" value="KZC07773.1"/>
    <property type="molecule type" value="Genomic_DNA"/>
</dbReference>
<accession>A0A154P7G2</accession>
<name>A0A154P7G2_DUFNO</name>
<sequence>MTPRPATNGRTKEESLRAWAANWLRNEFVPRNVKEVKGQRPRRELNERQKWRERRRTSESLIRSC</sequence>
<gene>
    <name evidence="2" type="ORF">WN55_08095</name>
</gene>
<evidence type="ECO:0000313" key="3">
    <source>
        <dbReference type="Proteomes" id="UP000076502"/>
    </source>
</evidence>
<proteinExistence type="predicted"/>
<feature type="compositionally biased region" description="Basic and acidic residues" evidence="1">
    <location>
        <begin position="36"/>
        <end position="50"/>
    </location>
</feature>
<evidence type="ECO:0000313" key="2">
    <source>
        <dbReference type="EMBL" id="KZC07773.1"/>
    </source>
</evidence>
<organism evidence="2 3">
    <name type="scientific">Dufourea novaeangliae</name>
    <name type="common">Sweat bee</name>
    <dbReference type="NCBI Taxonomy" id="178035"/>
    <lineage>
        <taxon>Eukaryota</taxon>
        <taxon>Metazoa</taxon>
        <taxon>Ecdysozoa</taxon>
        <taxon>Arthropoda</taxon>
        <taxon>Hexapoda</taxon>
        <taxon>Insecta</taxon>
        <taxon>Pterygota</taxon>
        <taxon>Neoptera</taxon>
        <taxon>Endopterygota</taxon>
        <taxon>Hymenoptera</taxon>
        <taxon>Apocrita</taxon>
        <taxon>Aculeata</taxon>
        <taxon>Apoidea</taxon>
        <taxon>Anthophila</taxon>
        <taxon>Halictidae</taxon>
        <taxon>Rophitinae</taxon>
        <taxon>Dufourea</taxon>
    </lineage>
</organism>
<protein>
    <submittedName>
        <fullName evidence="2">Uncharacterized protein</fullName>
    </submittedName>
</protein>
<keyword evidence="3" id="KW-1185">Reference proteome</keyword>
<reference evidence="2 3" key="1">
    <citation type="submission" date="2015-07" db="EMBL/GenBank/DDBJ databases">
        <title>The genome of Dufourea novaeangliae.</title>
        <authorList>
            <person name="Pan H."/>
            <person name="Kapheim K."/>
        </authorList>
    </citation>
    <scope>NUCLEOTIDE SEQUENCE [LARGE SCALE GENOMIC DNA]</scope>
    <source>
        <strain evidence="2">0120121106</strain>
        <tissue evidence="2">Whole body</tissue>
    </source>
</reference>
<feature type="region of interest" description="Disordered" evidence="1">
    <location>
        <begin position="36"/>
        <end position="65"/>
    </location>
</feature>
<dbReference type="Proteomes" id="UP000076502">
    <property type="component" value="Unassembled WGS sequence"/>
</dbReference>
<dbReference type="AlphaFoldDB" id="A0A154P7G2"/>
<evidence type="ECO:0000256" key="1">
    <source>
        <dbReference type="SAM" id="MobiDB-lite"/>
    </source>
</evidence>